<dbReference type="CDD" id="cd00112">
    <property type="entry name" value="LDLa"/>
    <property type="match status" value="1"/>
</dbReference>
<evidence type="ECO:0000313" key="18">
    <source>
        <dbReference type="Proteomes" id="UP000694920"/>
    </source>
</evidence>
<dbReference type="PROSITE" id="PS50068">
    <property type="entry name" value="LDLRA_2"/>
    <property type="match status" value="1"/>
</dbReference>
<dbReference type="GO" id="GO:0008528">
    <property type="term" value="F:G protein-coupled peptide receptor activity"/>
    <property type="evidence" value="ECO:0007669"/>
    <property type="project" value="TreeGrafter"/>
</dbReference>
<dbReference type="KEGG" id="ccin:107267404"/>
<evidence type="ECO:0000256" key="12">
    <source>
        <dbReference type="ARBA" id="ARBA00023180"/>
    </source>
</evidence>
<dbReference type="InterPro" id="IPR032675">
    <property type="entry name" value="LRR_dom_sf"/>
</dbReference>
<dbReference type="Gene3D" id="3.80.10.10">
    <property type="entry name" value="Ribonuclease Inhibitor"/>
    <property type="match status" value="2"/>
</dbReference>
<sequence>MRASRKQTDVQLCNQCHPRIRVRSQERPRTFSSCFSVKSFRLKRRKMRYKHIVIVGASLITTLLSLSGVMYYFNQDKCPVGTFPCQNSSICMPQRSWCNGIMDCPEGDDEFETECGDMHGSWDWFIKDPQNKSKIICDSTQCPEKCTCHACHLMCVGYAEIPQNFSSNVTTITLTNNALTQLSTNELIKYVELRYLYLENNSIRNLADGAFANQRQLQWLILSDNNIREVRRGQLSGLESLDVLRADGNEITYADLFDFENSTSLQWIDFSRNKLTSSTLKLPYLPELKELVLDENRLEAITENLLSMLPSLMSLSLSGNTVTTIHVNAFRNLNNLLELNLEDNKILAIPEDVFKPIGNLTKLSIGFNPIEDLPSALFDPLKNLRSLGLEEIEIVNMEKNIFDLFPYLDFVYLKKFHYCTTYASNVQKCRPVSDGVSSLSHLLSKPLLRAAVWGISCVTCLGNALVLWGRFTAKDENQVLSIVIRNLAASFILVSDMLMGIYLFVIGLEDIRFRDNYNQIASTWMSSWSCTSVGILAMTSSEVSVLILLFMSVERFMLIAAPLKSHRALTPQAASSSMIVIWIFGILLALIPAIHWRSSTRFYGVNGLCFPLHIDNPYLIGWEYSAFIFLGLNLLGLIVIGYVYAGMFASIWRTRHATPLSVGDSEFAVRFFLIVLTDTACWAPIITLKILALMMYPVPSDLHAWVVIFIVPVNSAVNPLLYTFTTPKFRERLGEEWFRKIRDRFTGKNSTRNSHVPTALCNKNVMLSLSSTDEKCPIDHKVSSIPIFINEDQLISKLTQQTNKSPIGSSPVTSQ</sequence>
<keyword evidence="11 15" id="KW-0675">Receptor</keyword>
<proteinExistence type="inferred from homology"/>
<feature type="transmembrane region" description="Helical" evidence="16">
    <location>
        <begin position="626"/>
        <end position="651"/>
    </location>
</feature>
<keyword evidence="6" id="KW-0677">Repeat</keyword>
<feature type="transmembrane region" description="Helical" evidence="16">
    <location>
        <begin position="525"/>
        <end position="552"/>
    </location>
</feature>
<dbReference type="InterPro" id="IPR003591">
    <property type="entry name" value="Leu-rich_rpt_typical-subtyp"/>
</dbReference>
<keyword evidence="4" id="KW-0433">Leucine-rich repeat</keyword>
<comment type="subcellular location">
    <subcellularLocation>
        <location evidence="1">Cell membrane</location>
        <topology evidence="1">Multi-pass membrane protein</topology>
    </subcellularLocation>
</comment>
<feature type="transmembrane region" description="Helical" evidence="16">
    <location>
        <begin position="573"/>
        <end position="594"/>
    </location>
</feature>
<reference evidence="19" key="1">
    <citation type="submission" date="2025-08" db="UniProtKB">
        <authorList>
            <consortium name="RefSeq"/>
        </authorList>
    </citation>
    <scope>IDENTIFICATION</scope>
</reference>
<keyword evidence="5 15" id="KW-0812">Transmembrane</keyword>
<evidence type="ECO:0000256" key="10">
    <source>
        <dbReference type="ARBA" id="ARBA00023157"/>
    </source>
</evidence>
<comment type="similarity">
    <text evidence="2 15">Belongs to the G-protein coupled receptor 1 family.</text>
</comment>
<dbReference type="AlphaFoldDB" id="A0AAJ7FJA5"/>
<dbReference type="InterPro" id="IPR036055">
    <property type="entry name" value="LDL_receptor-like_sf"/>
</dbReference>
<keyword evidence="12" id="KW-0325">Glycoprotein</keyword>
<evidence type="ECO:0000259" key="17">
    <source>
        <dbReference type="PROSITE" id="PS50262"/>
    </source>
</evidence>
<dbReference type="InterPro" id="IPR002172">
    <property type="entry name" value="LDrepeatLR_classA_rpt"/>
</dbReference>
<dbReference type="Pfam" id="PF13855">
    <property type="entry name" value="LRR_8"/>
    <property type="match status" value="2"/>
</dbReference>
<dbReference type="FunFam" id="1.20.1070.10:FF:000023">
    <property type="entry name" value="Relaxin family peptide receptor 1"/>
    <property type="match status" value="1"/>
</dbReference>
<dbReference type="PROSITE" id="PS00237">
    <property type="entry name" value="G_PROTEIN_RECEP_F1_1"/>
    <property type="match status" value="1"/>
</dbReference>
<dbReference type="Pfam" id="PF00001">
    <property type="entry name" value="7tm_1"/>
    <property type="match status" value="1"/>
</dbReference>
<dbReference type="PROSITE" id="PS01209">
    <property type="entry name" value="LDLRA_1"/>
    <property type="match status" value="1"/>
</dbReference>
<feature type="transmembrane region" description="Helical" evidence="16">
    <location>
        <begin position="671"/>
        <end position="696"/>
    </location>
</feature>
<keyword evidence="3" id="KW-1003">Cell membrane</keyword>
<dbReference type="GO" id="GO:0007189">
    <property type="term" value="P:adenylate cyclase-activating G protein-coupled receptor signaling pathway"/>
    <property type="evidence" value="ECO:0007669"/>
    <property type="project" value="TreeGrafter"/>
</dbReference>
<protein>
    <submittedName>
        <fullName evidence="19">Relaxin receptor 2 isoform X1</fullName>
    </submittedName>
</protein>
<dbReference type="SMART" id="SM00369">
    <property type="entry name" value="LRR_TYP"/>
    <property type="match status" value="7"/>
</dbReference>
<evidence type="ECO:0000256" key="3">
    <source>
        <dbReference type="ARBA" id="ARBA00022475"/>
    </source>
</evidence>
<evidence type="ECO:0000256" key="14">
    <source>
        <dbReference type="PROSITE-ProRule" id="PRU00124"/>
    </source>
</evidence>
<dbReference type="PRINTS" id="PR00237">
    <property type="entry name" value="GPCRRHODOPSN"/>
</dbReference>
<evidence type="ECO:0000313" key="19">
    <source>
        <dbReference type="RefSeq" id="XP_015594569.1"/>
    </source>
</evidence>
<comment type="caution">
    <text evidence="14">Lacks conserved residue(s) required for the propagation of feature annotation.</text>
</comment>
<organism evidence="18 19">
    <name type="scientific">Cephus cinctus</name>
    <name type="common">Wheat stem sawfly</name>
    <dbReference type="NCBI Taxonomy" id="211228"/>
    <lineage>
        <taxon>Eukaryota</taxon>
        <taxon>Metazoa</taxon>
        <taxon>Ecdysozoa</taxon>
        <taxon>Arthropoda</taxon>
        <taxon>Hexapoda</taxon>
        <taxon>Insecta</taxon>
        <taxon>Pterygota</taxon>
        <taxon>Neoptera</taxon>
        <taxon>Endopterygota</taxon>
        <taxon>Hymenoptera</taxon>
        <taxon>Cephoidea</taxon>
        <taxon>Cephidae</taxon>
        <taxon>Cephus</taxon>
    </lineage>
</organism>
<dbReference type="InterPro" id="IPR017452">
    <property type="entry name" value="GPCR_Rhodpsn_7TM"/>
</dbReference>
<dbReference type="InterPro" id="IPR000276">
    <property type="entry name" value="GPCR_Rhodpsn"/>
</dbReference>
<keyword evidence="13 15" id="KW-0807">Transducer</keyword>
<dbReference type="SUPFAM" id="SSF57424">
    <property type="entry name" value="LDL receptor-like module"/>
    <property type="match status" value="1"/>
</dbReference>
<dbReference type="PANTHER" id="PTHR24372">
    <property type="entry name" value="GLYCOPROTEIN HORMONE RECEPTOR"/>
    <property type="match status" value="1"/>
</dbReference>
<evidence type="ECO:0000256" key="15">
    <source>
        <dbReference type="RuleBase" id="RU000688"/>
    </source>
</evidence>
<evidence type="ECO:0000256" key="11">
    <source>
        <dbReference type="ARBA" id="ARBA00023170"/>
    </source>
</evidence>
<evidence type="ECO:0000256" key="4">
    <source>
        <dbReference type="ARBA" id="ARBA00022614"/>
    </source>
</evidence>
<evidence type="ECO:0000256" key="13">
    <source>
        <dbReference type="ARBA" id="ARBA00023224"/>
    </source>
</evidence>
<dbReference type="CDD" id="cd15137">
    <property type="entry name" value="7tmA_Relaxin_R"/>
    <property type="match status" value="1"/>
</dbReference>
<accession>A0AAJ7FJA5</accession>
<feature type="transmembrane region" description="Helical" evidence="16">
    <location>
        <begin position="450"/>
        <end position="471"/>
    </location>
</feature>
<dbReference type="InterPro" id="IPR001611">
    <property type="entry name" value="Leu-rich_rpt"/>
</dbReference>
<evidence type="ECO:0000256" key="16">
    <source>
        <dbReference type="SAM" id="Phobius"/>
    </source>
</evidence>
<feature type="transmembrane region" description="Helical" evidence="16">
    <location>
        <begin position="51"/>
        <end position="73"/>
    </location>
</feature>
<evidence type="ECO:0000256" key="7">
    <source>
        <dbReference type="ARBA" id="ARBA00022989"/>
    </source>
</evidence>
<name>A0AAJ7FJA5_CEPCN</name>
<feature type="transmembrane region" description="Helical" evidence="16">
    <location>
        <begin position="483"/>
        <end position="505"/>
    </location>
</feature>
<evidence type="ECO:0000256" key="2">
    <source>
        <dbReference type="ARBA" id="ARBA00010663"/>
    </source>
</evidence>
<feature type="domain" description="G-protein coupled receptors family 1 profile" evidence="17">
    <location>
        <begin position="462"/>
        <end position="722"/>
    </location>
</feature>
<evidence type="ECO:0000256" key="9">
    <source>
        <dbReference type="ARBA" id="ARBA00023136"/>
    </source>
</evidence>
<feature type="transmembrane region" description="Helical" evidence="16">
    <location>
        <begin position="702"/>
        <end position="722"/>
    </location>
</feature>
<dbReference type="SUPFAM" id="SSF81321">
    <property type="entry name" value="Family A G protein-coupled receptor-like"/>
    <property type="match status" value="1"/>
</dbReference>
<dbReference type="PRINTS" id="PR01739">
    <property type="entry name" value="RELAXINR"/>
</dbReference>
<dbReference type="Gene3D" id="1.20.1070.10">
    <property type="entry name" value="Rhodopsin 7-helix transmembrane proteins"/>
    <property type="match status" value="1"/>
</dbReference>
<dbReference type="Proteomes" id="UP000694920">
    <property type="component" value="Unplaced"/>
</dbReference>
<keyword evidence="8 15" id="KW-0297">G-protein coupled receptor</keyword>
<dbReference type="CTD" id="43098"/>
<evidence type="ECO:0000256" key="6">
    <source>
        <dbReference type="ARBA" id="ARBA00022737"/>
    </source>
</evidence>
<dbReference type="GO" id="GO:0005886">
    <property type="term" value="C:plasma membrane"/>
    <property type="evidence" value="ECO:0007669"/>
    <property type="project" value="UniProtKB-SubCell"/>
</dbReference>
<dbReference type="InterPro" id="IPR008112">
    <property type="entry name" value="Relaxin_rcpt"/>
</dbReference>
<dbReference type="RefSeq" id="XP_015594569.1">
    <property type="nucleotide sequence ID" value="XM_015739083.2"/>
</dbReference>
<dbReference type="PROSITE" id="PS51450">
    <property type="entry name" value="LRR"/>
    <property type="match status" value="2"/>
</dbReference>
<keyword evidence="9 16" id="KW-0472">Membrane</keyword>
<keyword evidence="7 16" id="KW-1133">Transmembrane helix</keyword>
<keyword evidence="10" id="KW-1015">Disulfide bond</keyword>
<evidence type="ECO:0000256" key="1">
    <source>
        <dbReference type="ARBA" id="ARBA00004651"/>
    </source>
</evidence>
<dbReference type="Gene3D" id="4.10.400.10">
    <property type="entry name" value="Low-density Lipoprotein Receptor"/>
    <property type="match status" value="1"/>
</dbReference>
<dbReference type="InterPro" id="IPR023415">
    <property type="entry name" value="LDLR_class-A_CS"/>
</dbReference>
<dbReference type="SUPFAM" id="SSF52058">
    <property type="entry name" value="L domain-like"/>
    <property type="match status" value="1"/>
</dbReference>
<evidence type="ECO:0000256" key="5">
    <source>
        <dbReference type="ARBA" id="ARBA00022692"/>
    </source>
</evidence>
<gene>
    <name evidence="19" type="primary">LOC107267404</name>
</gene>
<dbReference type="SMART" id="SM00192">
    <property type="entry name" value="LDLa"/>
    <property type="match status" value="1"/>
</dbReference>
<keyword evidence="18" id="KW-1185">Reference proteome</keyword>
<dbReference type="PANTHER" id="PTHR24372:SF80">
    <property type="entry name" value="FI21465P1-RELATED"/>
    <property type="match status" value="1"/>
</dbReference>
<evidence type="ECO:0000256" key="8">
    <source>
        <dbReference type="ARBA" id="ARBA00023040"/>
    </source>
</evidence>
<dbReference type="PROSITE" id="PS50262">
    <property type="entry name" value="G_PROTEIN_RECEP_F1_2"/>
    <property type="match status" value="1"/>
</dbReference>
<dbReference type="GO" id="GO:0009755">
    <property type="term" value="P:hormone-mediated signaling pathway"/>
    <property type="evidence" value="ECO:0007669"/>
    <property type="project" value="TreeGrafter"/>
</dbReference>
<dbReference type="GeneID" id="107267404"/>